<reference evidence="4 5" key="1">
    <citation type="journal article" date="2013" name="Genome Announc.">
        <title>Draft Genome Sequence of Exiguobacterium pavilionensis Strain RW-2, with Wide Thermal, Salinity, and pH Tolerance, Isolated from Modern Freshwater Microbialites.</title>
        <authorList>
            <person name="White R.A.III."/>
            <person name="Grassa C.J."/>
            <person name="Suttle C.A."/>
        </authorList>
    </citation>
    <scope>NUCLEOTIDE SEQUENCE [LARGE SCALE GENOMIC DNA]</scope>
    <source>
        <strain evidence="4 5">RW-2</strain>
    </source>
</reference>
<dbReference type="Proteomes" id="UP000016464">
    <property type="component" value="Unassembled WGS sequence"/>
</dbReference>
<dbReference type="InterPro" id="IPR008613">
    <property type="entry name" value="Excalibur_Ca-bd_domain"/>
</dbReference>
<protein>
    <recommendedName>
        <fullName evidence="3">Excalibur calcium-binding domain-containing protein</fullName>
    </recommendedName>
</protein>
<dbReference type="Pfam" id="PF05901">
    <property type="entry name" value="Excalibur"/>
    <property type="match status" value="1"/>
</dbReference>
<evidence type="ECO:0000259" key="3">
    <source>
        <dbReference type="SMART" id="SM00894"/>
    </source>
</evidence>
<evidence type="ECO:0000313" key="4">
    <source>
        <dbReference type="EMBL" id="ERG68021.1"/>
    </source>
</evidence>
<evidence type="ECO:0000313" key="5">
    <source>
        <dbReference type="Proteomes" id="UP000016464"/>
    </source>
</evidence>
<dbReference type="EMBL" id="ATCL01000012">
    <property type="protein sequence ID" value="ERG68021.1"/>
    <property type="molecule type" value="Genomic_DNA"/>
</dbReference>
<sequence length="386" mass="43559">MDNLIKKKKLTSWQIVKKKYPTSYVAGGTKYDMSDFNPIFLVASAQEGLRFVKENQGRVIEIEKNKWEELPDELVVKQTLSERIYSYKDRFYLSVQNTTQDGQAIVELIERKRRILLPAAPWYRNIDSYRSGLPVIISSVVYIFIMMSALVSCIGEDDLDSITPDDSSEVLQALDPIEKPIIKEIVEKPKLQSTRLGDIEVKSLKNESETENLGDYAFISTTKNKITSYNLIKFFVKDISKLAGTDYLLIDLQDGTALYKVAGASMLTYGPYESGNDRLSSKWEDIIVDPTGETVIGELYDGIDLSRALFPNIQEPEVSEPVEAEPEVVVETPEVVEEPEVSIDTPQFEFFANCTELKAVHPNGVDSSHPAYQSKMDRDKDGFACD</sequence>
<comment type="caution">
    <text evidence="4">The sequence shown here is derived from an EMBL/GenBank/DDBJ whole genome shotgun (WGS) entry which is preliminary data.</text>
</comment>
<dbReference type="PATRIC" id="fig|1345023.5.peg.620"/>
<keyword evidence="2" id="KW-0812">Transmembrane</keyword>
<dbReference type="RefSeq" id="WP_021065781.1">
    <property type="nucleotide sequence ID" value="NZ_ATCL01000012.1"/>
</dbReference>
<feature type="domain" description="Excalibur calcium-binding" evidence="3">
    <location>
        <begin position="350"/>
        <end position="386"/>
    </location>
</feature>
<dbReference type="AlphaFoldDB" id="U1N217"/>
<evidence type="ECO:0000256" key="1">
    <source>
        <dbReference type="SAM" id="MobiDB-lite"/>
    </source>
</evidence>
<accession>U1N217</accession>
<feature type="region of interest" description="Disordered" evidence="1">
    <location>
        <begin position="362"/>
        <end position="386"/>
    </location>
</feature>
<keyword evidence="5" id="KW-1185">Reference proteome</keyword>
<name>U1N217_9BACL</name>
<feature type="compositionally biased region" description="Basic and acidic residues" evidence="1">
    <location>
        <begin position="375"/>
        <end position="386"/>
    </location>
</feature>
<evidence type="ECO:0000256" key="2">
    <source>
        <dbReference type="SAM" id="Phobius"/>
    </source>
</evidence>
<organism evidence="4 5">
    <name type="scientific">Exiguobacterium chiriqhucha RW-2</name>
    <dbReference type="NCBI Taxonomy" id="1345023"/>
    <lineage>
        <taxon>Bacteria</taxon>
        <taxon>Bacillati</taxon>
        <taxon>Bacillota</taxon>
        <taxon>Bacilli</taxon>
        <taxon>Bacillales</taxon>
        <taxon>Bacillales Family XII. Incertae Sedis</taxon>
        <taxon>Exiguobacterium</taxon>
    </lineage>
</organism>
<gene>
    <name evidence="4" type="ORF">M467_12090</name>
</gene>
<keyword evidence="2" id="KW-1133">Transmembrane helix</keyword>
<feature type="transmembrane region" description="Helical" evidence="2">
    <location>
        <begin position="132"/>
        <end position="151"/>
    </location>
</feature>
<keyword evidence="2" id="KW-0472">Membrane</keyword>
<proteinExistence type="predicted"/>
<dbReference type="eggNOG" id="COG1525">
    <property type="taxonomic scope" value="Bacteria"/>
</dbReference>
<dbReference type="SMART" id="SM00894">
    <property type="entry name" value="Excalibur"/>
    <property type="match status" value="1"/>
</dbReference>